<protein>
    <submittedName>
        <fullName evidence="1">Uncharacterized protein</fullName>
    </submittedName>
</protein>
<dbReference type="AlphaFoldDB" id="A0A058Z2N3"/>
<name>A0A058Z2N3_FONAL</name>
<reference evidence="1" key="1">
    <citation type="submission" date="2013-04" db="EMBL/GenBank/DDBJ databases">
        <title>The Genome Sequence of Fonticula alba ATCC 38817.</title>
        <authorList>
            <consortium name="The Broad Institute Genomics Platform"/>
            <person name="Russ C."/>
            <person name="Cuomo C."/>
            <person name="Burger G."/>
            <person name="Gray M.W."/>
            <person name="Holland P.W.H."/>
            <person name="King N."/>
            <person name="Lang F.B.F."/>
            <person name="Roger A.J."/>
            <person name="Ruiz-Trillo I."/>
            <person name="Brown M."/>
            <person name="Walker B."/>
            <person name="Young S."/>
            <person name="Zeng Q."/>
            <person name="Gargeya S."/>
            <person name="Fitzgerald M."/>
            <person name="Haas B."/>
            <person name="Abouelleil A."/>
            <person name="Allen A.W."/>
            <person name="Alvarado L."/>
            <person name="Arachchi H.M."/>
            <person name="Berlin A.M."/>
            <person name="Chapman S.B."/>
            <person name="Gainer-Dewar J."/>
            <person name="Goldberg J."/>
            <person name="Griggs A."/>
            <person name="Gujja S."/>
            <person name="Hansen M."/>
            <person name="Howarth C."/>
            <person name="Imamovic A."/>
            <person name="Ireland A."/>
            <person name="Larimer J."/>
            <person name="McCowan C."/>
            <person name="Murphy C."/>
            <person name="Pearson M."/>
            <person name="Poon T.W."/>
            <person name="Priest M."/>
            <person name="Roberts A."/>
            <person name="Saif S."/>
            <person name="Shea T."/>
            <person name="Sisk P."/>
            <person name="Sykes S."/>
            <person name="Wortman J."/>
            <person name="Nusbaum C."/>
            <person name="Birren B."/>
        </authorList>
    </citation>
    <scope>NUCLEOTIDE SEQUENCE [LARGE SCALE GENOMIC DNA]</scope>
    <source>
        <strain evidence="1">ATCC 38817</strain>
    </source>
</reference>
<keyword evidence="2" id="KW-1185">Reference proteome</keyword>
<organism evidence="1">
    <name type="scientific">Fonticula alba</name>
    <name type="common">Slime mold</name>
    <dbReference type="NCBI Taxonomy" id="691883"/>
    <lineage>
        <taxon>Eukaryota</taxon>
        <taxon>Rotosphaerida</taxon>
        <taxon>Fonticulaceae</taxon>
        <taxon>Fonticula</taxon>
    </lineage>
</organism>
<dbReference type="Proteomes" id="UP000030693">
    <property type="component" value="Unassembled WGS sequence"/>
</dbReference>
<gene>
    <name evidence="1" type="ORF">H696_04680</name>
</gene>
<dbReference type="RefSeq" id="XP_009496823.1">
    <property type="nucleotide sequence ID" value="XM_009498548.1"/>
</dbReference>
<dbReference type="GeneID" id="20529405"/>
<sequence length="134" mass="14579">MWAFSTTPSHLCGPFCRKTGKCCRDVLPCEWLVFPLSSSPLHAGHWFPRMVSRGGQVPRRADCRGRSALRSPGPPGRGHFSRQTRSNLSSWAWRVGCLGVCEGEGGEACSRPLSVFPSRPGAGLASMFGWTCVV</sequence>
<evidence type="ECO:0000313" key="1">
    <source>
        <dbReference type="EMBL" id="KCV68391.1"/>
    </source>
</evidence>
<evidence type="ECO:0000313" key="2">
    <source>
        <dbReference type="Proteomes" id="UP000030693"/>
    </source>
</evidence>
<dbReference type="EMBL" id="KB932208">
    <property type="protein sequence ID" value="KCV68391.1"/>
    <property type="molecule type" value="Genomic_DNA"/>
</dbReference>
<accession>A0A058Z2N3</accession>
<proteinExistence type="predicted"/>